<feature type="compositionally biased region" description="Polar residues" evidence="1">
    <location>
        <begin position="160"/>
        <end position="179"/>
    </location>
</feature>
<protein>
    <submittedName>
        <fullName evidence="3">Uncharacterized protein</fullName>
    </submittedName>
</protein>
<feature type="chain" id="PRO_5039913136" evidence="2">
    <location>
        <begin position="23"/>
        <end position="303"/>
    </location>
</feature>
<organism evidence="3 4">
    <name type="scientific">Rhipicephalus microplus</name>
    <name type="common">Cattle tick</name>
    <name type="synonym">Boophilus microplus</name>
    <dbReference type="NCBI Taxonomy" id="6941"/>
    <lineage>
        <taxon>Eukaryota</taxon>
        <taxon>Metazoa</taxon>
        <taxon>Ecdysozoa</taxon>
        <taxon>Arthropoda</taxon>
        <taxon>Chelicerata</taxon>
        <taxon>Arachnida</taxon>
        <taxon>Acari</taxon>
        <taxon>Parasitiformes</taxon>
        <taxon>Ixodida</taxon>
        <taxon>Ixodoidea</taxon>
        <taxon>Ixodidae</taxon>
        <taxon>Rhipicephalinae</taxon>
        <taxon>Rhipicephalus</taxon>
        <taxon>Boophilus</taxon>
    </lineage>
</organism>
<dbReference type="EMBL" id="JABSTU010000006">
    <property type="protein sequence ID" value="KAH8028999.1"/>
    <property type="molecule type" value="Genomic_DNA"/>
</dbReference>
<comment type="caution">
    <text evidence="3">The sequence shown here is derived from an EMBL/GenBank/DDBJ whole genome shotgun (WGS) entry which is preliminary data.</text>
</comment>
<reference evidence="3" key="2">
    <citation type="submission" date="2021-09" db="EMBL/GenBank/DDBJ databases">
        <authorList>
            <person name="Jia N."/>
            <person name="Wang J."/>
            <person name="Shi W."/>
            <person name="Du L."/>
            <person name="Sun Y."/>
            <person name="Zhan W."/>
            <person name="Jiang J."/>
            <person name="Wang Q."/>
            <person name="Zhang B."/>
            <person name="Ji P."/>
            <person name="Sakyi L.B."/>
            <person name="Cui X."/>
            <person name="Yuan T."/>
            <person name="Jiang B."/>
            <person name="Yang W."/>
            <person name="Lam T.T.-Y."/>
            <person name="Chang Q."/>
            <person name="Ding S."/>
            <person name="Wang X."/>
            <person name="Zhu J."/>
            <person name="Ruan X."/>
            <person name="Zhao L."/>
            <person name="Wei J."/>
            <person name="Que T."/>
            <person name="Du C."/>
            <person name="Cheng J."/>
            <person name="Dai P."/>
            <person name="Han X."/>
            <person name="Huang E."/>
            <person name="Gao Y."/>
            <person name="Liu J."/>
            <person name="Shao H."/>
            <person name="Ye R."/>
            <person name="Li L."/>
            <person name="Wei W."/>
            <person name="Wang X."/>
            <person name="Wang C."/>
            <person name="Huo Q."/>
            <person name="Li W."/>
            <person name="Guo W."/>
            <person name="Chen H."/>
            <person name="Chen S."/>
            <person name="Zhou L."/>
            <person name="Zhou L."/>
            <person name="Ni X."/>
            <person name="Tian J."/>
            <person name="Zhou Y."/>
            <person name="Sheng Y."/>
            <person name="Liu T."/>
            <person name="Pan Y."/>
            <person name="Xia L."/>
            <person name="Li J."/>
            <person name="Zhao F."/>
            <person name="Cao W."/>
        </authorList>
    </citation>
    <scope>NUCLEOTIDE SEQUENCE</scope>
    <source>
        <strain evidence="3">Rmic-2018</strain>
        <tissue evidence="3">Larvae</tissue>
    </source>
</reference>
<feature type="compositionally biased region" description="Polar residues" evidence="1">
    <location>
        <begin position="282"/>
        <end position="291"/>
    </location>
</feature>
<evidence type="ECO:0000313" key="4">
    <source>
        <dbReference type="Proteomes" id="UP000821866"/>
    </source>
</evidence>
<accession>A0A9J6E3F9</accession>
<proteinExistence type="predicted"/>
<feature type="region of interest" description="Disordered" evidence="1">
    <location>
        <begin position="282"/>
        <end position="303"/>
    </location>
</feature>
<evidence type="ECO:0000313" key="3">
    <source>
        <dbReference type="EMBL" id="KAH8028999.1"/>
    </source>
</evidence>
<gene>
    <name evidence="3" type="ORF">HPB51_021854</name>
</gene>
<evidence type="ECO:0000256" key="1">
    <source>
        <dbReference type="SAM" id="MobiDB-lite"/>
    </source>
</evidence>
<keyword evidence="4" id="KW-1185">Reference proteome</keyword>
<keyword evidence="2" id="KW-0732">Signal</keyword>
<name>A0A9J6E3F9_RHIMP</name>
<dbReference type="AlphaFoldDB" id="A0A9J6E3F9"/>
<feature type="region of interest" description="Disordered" evidence="1">
    <location>
        <begin position="154"/>
        <end position="199"/>
    </location>
</feature>
<feature type="region of interest" description="Disordered" evidence="1">
    <location>
        <begin position="96"/>
        <end position="132"/>
    </location>
</feature>
<feature type="region of interest" description="Disordered" evidence="1">
    <location>
        <begin position="24"/>
        <end position="65"/>
    </location>
</feature>
<dbReference type="Proteomes" id="UP000821866">
    <property type="component" value="Chromosome 4"/>
</dbReference>
<evidence type="ECO:0000256" key="2">
    <source>
        <dbReference type="SAM" id="SignalP"/>
    </source>
</evidence>
<feature type="compositionally biased region" description="Polar residues" evidence="1">
    <location>
        <begin position="186"/>
        <end position="199"/>
    </location>
</feature>
<feature type="compositionally biased region" description="Low complexity" evidence="1">
    <location>
        <begin position="37"/>
        <end position="55"/>
    </location>
</feature>
<sequence length="303" mass="33955">MASKTQLVLSTVLALIPTSSISWDEDSTSVIEEGSRASKTASESSASATKSQSESPAVPRNPSTAARHRVELIMIQRSHWGVMSFRTKHGFCPVERHGYPQRPLRRHHPPRLKTGIKTPRPSRRRIQMTSPRFSCQKVSRSLALTVGSWTGLDLQRKPSHSAQRSTRQEQLQRAATSLTEAGPSRDTGTTPETHSRGSSTEDVLFELDAFMAMSVHELLEDEAAKKQTLAWYVTGRRTNTKRACAEEIRKLLVAAARSERAKRRHLSSALRRIVQFQYSLSRLSPDTSPMSQEREKLDDDTDP</sequence>
<reference evidence="3" key="1">
    <citation type="journal article" date="2020" name="Cell">
        <title>Large-Scale Comparative Analyses of Tick Genomes Elucidate Their Genetic Diversity and Vector Capacities.</title>
        <authorList>
            <consortium name="Tick Genome and Microbiome Consortium (TIGMIC)"/>
            <person name="Jia N."/>
            <person name="Wang J."/>
            <person name="Shi W."/>
            <person name="Du L."/>
            <person name="Sun Y."/>
            <person name="Zhan W."/>
            <person name="Jiang J.F."/>
            <person name="Wang Q."/>
            <person name="Zhang B."/>
            <person name="Ji P."/>
            <person name="Bell-Sakyi L."/>
            <person name="Cui X.M."/>
            <person name="Yuan T.T."/>
            <person name="Jiang B.G."/>
            <person name="Yang W.F."/>
            <person name="Lam T.T."/>
            <person name="Chang Q.C."/>
            <person name="Ding S.J."/>
            <person name="Wang X.J."/>
            <person name="Zhu J.G."/>
            <person name="Ruan X.D."/>
            <person name="Zhao L."/>
            <person name="Wei J.T."/>
            <person name="Ye R.Z."/>
            <person name="Que T.C."/>
            <person name="Du C.H."/>
            <person name="Zhou Y.H."/>
            <person name="Cheng J.X."/>
            <person name="Dai P.F."/>
            <person name="Guo W.B."/>
            <person name="Han X.H."/>
            <person name="Huang E.J."/>
            <person name="Li L.F."/>
            <person name="Wei W."/>
            <person name="Gao Y.C."/>
            <person name="Liu J.Z."/>
            <person name="Shao H.Z."/>
            <person name="Wang X."/>
            <person name="Wang C.C."/>
            <person name="Yang T.C."/>
            <person name="Huo Q.B."/>
            <person name="Li W."/>
            <person name="Chen H.Y."/>
            <person name="Chen S.E."/>
            <person name="Zhou L.G."/>
            <person name="Ni X.B."/>
            <person name="Tian J.H."/>
            <person name="Sheng Y."/>
            <person name="Liu T."/>
            <person name="Pan Y.S."/>
            <person name="Xia L.Y."/>
            <person name="Li J."/>
            <person name="Zhao F."/>
            <person name="Cao W.C."/>
        </authorList>
    </citation>
    <scope>NUCLEOTIDE SEQUENCE</scope>
    <source>
        <strain evidence="3">Rmic-2018</strain>
    </source>
</reference>
<feature type="signal peptide" evidence="2">
    <location>
        <begin position="1"/>
        <end position="22"/>
    </location>
</feature>